<dbReference type="OrthoDB" id="4760524at2759"/>
<evidence type="ECO:0000259" key="2">
    <source>
        <dbReference type="PROSITE" id="PS50837"/>
    </source>
</evidence>
<keyword evidence="4" id="KW-1185">Reference proteome</keyword>
<dbReference type="Gene3D" id="3.40.50.300">
    <property type="entry name" value="P-loop containing nucleotide triphosphate hydrolases"/>
    <property type="match status" value="1"/>
</dbReference>
<dbReference type="AlphaFoldDB" id="A0A9W8TGN8"/>
<dbReference type="PANTHER" id="PTHR10039:SF17">
    <property type="entry name" value="FUNGAL STAND N-TERMINAL GOODBYE DOMAIN-CONTAINING PROTEIN-RELATED"/>
    <property type="match status" value="1"/>
</dbReference>
<dbReference type="InterPro" id="IPR027417">
    <property type="entry name" value="P-loop_NTPase"/>
</dbReference>
<feature type="domain" description="NACHT" evidence="2">
    <location>
        <begin position="98"/>
        <end position="248"/>
    </location>
</feature>
<proteinExistence type="predicted"/>
<comment type="caution">
    <text evidence="3">The sequence shown here is derived from an EMBL/GenBank/DDBJ whole genome shotgun (WGS) entry which is preliminary data.</text>
</comment>
<dbReference type="PANTHER" id="PTHR10039">
    <property type="entry name" value="AMELOGENIN"/>
    <property type="match status" value="1"/>
</dbReference>
<evidence type="ECO:0000256" key="1">
    <source>
        <dbReference type="ARBA" id="ARBA00022737"/>
    </source>
</evidence>
<gene>
    <name evidence="3" type="ORF">NLJ89_g254</name>
</gene>
<dbReference type="Pfam" id="PF24883">
    <property type="entry name" value="NPHP3_N"/>
    <property type="match status" value="1"/>
</dbReference>
<evidence type="ECO:0000313" key="4">
    <source>
        <dbReference type="Proteomes" id="UP001148786"/>
    </source>
</evidence>
<sequence length="833" mass="94769">MMGDDQAAKPSLVNVPNGQVMIAGGRFTQINGRESLLKNNSAIRAMLAIHDAFKDHRAPNATHDSNDQANLQKCHPGTRTDILQKLERWVQDPNDLATTMWLFGPAGAGKTAIVRSLARMLAEQKLLAASFFFSRTIETRSEDKLLVSTLAHQLAVNTPKLRAHVSKVVHDDPFVFEQSMETQFQRLIVEPVIKMRNPAVTSPLKRLIIIDGLDECLHRDAQSLIIKTIRDSTHLLRNHLKFLVVSRPEHQIQSTFDQPRDGNSTRYVDLLHDFNALNDIRIFMSDKFAEIKLKHPLGHTIGNAWPSADIIDLLVKKAAISNFIYARTTMDFIATTYDRPQDRLEVVLGLKTPESTEDPYKELDDLYRYILSSARTPISCILRVLAIPAVTAASGNVDMSEPLHFTPFLEKILGLRQGTVELWLIDLRSLISITKANEPKAQVSTLRFLHTTFSDFLLNSSRSREYFVDQNLAYLDVALGSLRMLCDLEASFGQCHTDFEVFWECVFDTGKVFSWACELSPPSKQLEFAIMACDIWPTIGPILEACNDGAHWIWSVIRDFLICLKTSRALKNSQAYEYHVSMFYAWLKTWLDKYTAEDPILDAFTLITIAKTIGRCPIRAKILGSLAFDDFLPRIGPRSPLRTLVHYFSIELESRNALHVQLIDLTVKFILDKNQSGRHNDHLRVGHRKLAHLAIRALSFICCQRSQTTETIPMEHFSFIFVAIEVFSYLFPVRDKAQRLKNYEALKRAPDPSRYLSASPNAPKLQDLIVFLQNHCLHLLKSKGYPNLAHSVLRILLAQSCEEQYKDFLQYQVLMSDTEVSWFLGHSDLHELS</sequence>
<keyword evidence="1" id="KW-0677">Repeat</keyword>
<organism evidence="3 4">
    <name type="scientific">Agrocybe chaxingu</name>
    <dbReference type="NCBI Taxonomy" id="84603"/>
    <lineage>
        <taxon>Eukaryota</taxon>
        <taxon>Fungi</taxon>
        <taxon>Dikarya</taxon>
        <taxon>Basidiomycota</taxon>
        <taxon>Agaricomycotina</taxon>
        <taxon>Agaricomycetes</taxon>
        <taxon>Agaricomycetidae</taxon>
        <taxon>Agaricales</taxon>
        <taxon>Agaricineae</taxon>
        <taxon>Strophariaceae</taxon>
        <taxon>Agrocybe</taxon>
    </lineage>
</organism>
<dbReference type="Proteomes" id="UP001148786">
    <property type="component" value="Unassembled WGS sequence"/>
</dbReference>
<name>A0A9W8TGN8_9AGAR</name>
<dbReference type="SUPFAM" id="SSF52540">
    <property type="entry name" value="P-loop containing nucleoside triphosphate hydrolases"/>
    <property type="match status" value="1"/>
</dbReference>
<dbReference type="EMBL" id="JANKHO010000009">
    <property type="protein sequence ID" value="KAJ3517830.1"/>
    <property type="molecule type" value="Genomic_DNA"/>
</dbReference>
<dbReference type="InterPro" id="IPR056884">
    <property type="entry name" value="NPHP3-like_N"/>
</dbReference>
<accession>A0A9W8TGN8</accession>
<dbReference type="PROSITE" id="PS50837">
    <property type="entry name" value="NACHT"/>
    <property type="match status" value="1"/>
</dbReference>
<evidence type="ECO:0000313" key="3">
    <source>
        <dbReference type="EMBL" id="KAJ3517830.1"/>
    </source>
</evidence>
<reference evidence="3" key="1">
    <citation type="submission" date="2022-07" db="EMBL/GenBank/DDBJ databases">
        <title>Genome Sequence of Agrocybe chaxingu.</title>
        <authorList>
            <person name="Buettner E."/>
        </authorList>
    </citation>
    <scope>NUCLEOTIDE SEQUENCE</scope>
    <source>
        <strain evidence="3">MP-N11</strain>
    </source>
</reference>
<dbReference type="InterPro" id="IPR007111">
    <property type="entry name" value="NACHT_NTPase"/>
</dbReference>
<protein>
    <recommendedName>
        <fullName evidence="2">NACHT domain-containing protein</fullName>
    </recommendedName>
</protein>